<sequence length="101" mass="11153">MMYLGNTANGKLKRPLSSPTWGAQFKPIPESDETEEENEEFSGFYIGSNVIPAEMKARNVEVALSSALAVVLVGKRSDWNVVVFKIKAPAATARRAPDRIW</sequence>
<name>A0AAE1Y8E4_9LAMI</name>
<dbReference type="AlphaFoldDB" id="A0AAE1Y8E4"/>
<proteinExistence type="predicted"/>
<protein>
    <submittedName>
        <fullName evidence="2">Uncharacterized protein</fullName>
    </submittedName>
</protein>
<comment type="caution">
    <text evidence="2">The sequence shown here is derived from an EMBL/GenBank/DDBJ whole genome shotgun (WGS) entry which is preliminary data.</text>
</comment>
<evidence type="ECO:0000313" key="2">
    <source>
        <dbReference type="EMBL" id="KAK4425591.1"/>
    </source>
</evidence>
<feature type="compositionally biased region" description="Acidic residues" evidence="1">
    <location>
        <begin position="30"/>
        <end position="40"/>
    </location>
</feature>
<reference evidence="2" key="2">
    <citation type="journal article" date="2024" name="Plant">
        <title>Genomic evolution and insights into agronomic trait innovations of Sesamum species.</title>
        <authorList>
            <person name="Miao H."/>
            <person name="Wang L."/>
            <person name="Qu L."/>
            <person name="Liu H."/>
            <person name="Sun Y."/>
            <person name="Le M."/>
            <person name="Wang Q."/>
            <person name="Wei S."/>
            <person name="Zheng Y."/>
            <person name="Lin W."/>
            <person name="Duan Y."/>
            <person name="Cao H."/>
            <person name="Xiong S."/>
            <person name="Wang X."/>
            <person name="Wei L."/>
            <person name="Li C."/>
            <person name="Ma Q."/>
            <person name="Ju M."/>
            <person name="Zhao R."/>
            <person name="Li G."/>
            <person name="Mu C."/>
            <person name="Tian Q."/>
            <person name="Mei H."/>
            <person name="Zhang T."/>
            <person name="Gao T."/>
            <person name="Zhang H."/>
        </authorList>
    </citation>
    <scope>NUCLEOTIDE SEQUENCE</scope>
    <source>
        <strain evidence="2">3651</strain>
    </source>
</reference>
<evidence type="ECO:0000313" key="3">
    <source>
        <dbReference type="Proteomes" id="UP001293254"/>
    </source>
</evidence>
<keyword evidence="3" id="KW-1185">Reference proteome</keyword>
<organism evidence="2 3">
    <name type="scientific">Sesamum alatum</name>
    <dbReference type="NCBI Taxonomy" id="300844"/>
    <lineage>
        <taxon>Eukaryota</taxon>
        <taxon>Viridiplantae</taxon>
        <taxon>Streptophyta</taxon>
        <taxon>Embryophyta</taxon>
        <taxon>Tracheophyta</taxon>
        <taxon>Spermatophyta</taxon>
        <taxon>Magnoliopsida</taxon>
        <taxon>eudicotyledons</taxon>
        <taxon>Gunneridae</taxon>
        <taxon>Pentapetalae</taxon>
        <taxon>asterids</taxon>
        <taxon>lamiids</taxon>
        <taxon>Lamiales</taxon>
        <taxon>Pedaliaceae</taxon>
        <taxon>Sesamum</taxon>
    </lineage>
</organism>
<reference evidence="2" key="1">
    <citation type="submission" date="2020-06" db="EMBL/GenBank/DDBJ databases">
        <authorList>
            <person name="Li T."/>
            <person name="Hu X."/>
            <person name="Zhang T."/>
            <person name="Song X."/>
            <person name="Zhang H."/>
            <person name="Dai N."/>
            <person name="Sheng W."/>
            <person name="Hou X."/>
            <person name="Wei L."/>
        </authorList>
    </citation>
    <scope>NUCLEOTIDE SEQUENCE</scope>
    <source>
        <strain evidence="2">3651</strain>
        <tissue evidence="2">Leaf</tissue>
    </source>
</reference>
<dbReference type="Proteomes" id="UP001293254">
    <property type="component" value="Unassembled WGS sequence"/>
</dbReference>
<dbReference type="EMBL" id="JACGWO010000006">
    <property type="protein sequence ID" value="KAK4425591.1"/>
    <property type="molecule type" value="Genomic_DNA"/>
</dbReference>
<evidence type="ECO:0000256" key="1">
    <source>
        <dbReference type="SAM" id="MobiDB-lite"/>
    </source>
</evidence>
<feature type="region of interest" description="Disordered" evidence="1">
    <location>
        <begin position="15"/>
        <end position="40"/>
    </location>
</feature>
<accession>A0AAE1Y8E4</accession>
<gene>
    <name evidence="2" type="ORF">Salat_1753100</name>
</gene>